<name>A0A9W9LQ04_9EURO</name>
<keyword evidence="4" id="KW-1185">Reference proteome</keyword>
<evidence type="ECO:0000313" key="4">
    <source>
        <dbReference type="Proteomes" id="UP001146351"/>
    </source>
</evidence>
<evidence type="ECO:0000256" key="2">
    <source>
        <dbReference type="SAM" id="MobiDB-lite"/>
    </source>
</evidence>
<dbReference type="Proteomes" id="UP001146351">
    <property type="component" value="Unassembled WGS sequence"/>
</dbReference>
<evidence type="ECO:0008006" key="5">
    <source>
        <dbReference type="Google" id="ProtNLM"/>
    </source>
</evidence>
<organism evidence="3 4">
    <name type="scientific">Penicillium capsulatum</name>
    <dbReference type="NCBI Taxonomy" id="69766"/>
    <lineage>
        <taxon>Eukaryota</taxon>
        <taxon>Fungi</taxon>
        <taxon>Dikarya</taxon>
        <taxon>Ascomycota</taxon>
        <taxon>Pezizomycotina</taxon>
        <taxon>Eurotiomycetes</taxon>
        <taxon>Eurotiomycetidae</taxon>
        <taxon>Eurotiales</taxon>
        <taxon>Aspergillaceae</taxon>
        <taxon>Penicillium</taxon>
    </lineage>
</organism>
<proteinExistence type="predicted"/>
<sequence length="171" mass="20080">MKSQTIEELMIFLYTLRFDIEEQEVRLLKKFFSYDEIEAAKEEKNEKLDEVEIDLIRARTQAGLPSRNPDPTLGRSLRPKTQPSPGWVRVGSGLYWVVRKSTHEAEVERLFNSARDICHYRRGSLRPQTIQDLMMFMCTTRFDIQSEQLALVDELLSTQEKHTKKEQDNAE</sequence>
<comment type="caution">
    <text evidence="3">The sequence shown here is derived from an EMBL/GenBank/DDBJ whole genome shotgun (WGS) entry which is preliminary data.</text>
</comment>
<dbReference type="OrthoDB" id="4365889at2759"/>
<dbReference type="EMBL" id="JAPQKO010000003">
    <property type="protein sequence ID" value="KAJ5171627.1"/>
    <property type="molecule type" value="Genomic_DNA"/>
</dbReference>
<reference evidence="3" key="2">
    <citation type="journal article" date="2023" name="IMA Fungus">
        <title>Comparative genomic study of the Penicillium genus elucidates a diverse pangenome and 15 lateral gene transfer events.</title>
        <authorList>
            <person name="Petersen C."/>
            <person name="Sorensen T."/>
            <person name="Nielsen M.R."/>
            <person name="Sondergaard T.E."/>
            <person name="Sorensen J.L."/>
            <person name="Fitzpatrick D.A."/>
            <person name="Frisvad J.C."/>
            <person name="Nielsen K.L."/>
        </authorList>
    </citation>
    <scope>NUCLEOTIDE SEQUENCE</scope>
    <source>
        <strain evidence="3">IBT 21917</strain>
    </source>
</reference>
<feature type="region of interest" description="Disordered" evidence="2">
    <location>
        <begin position="62"/>
        <end position="84"/>
    </location>
</feature>
<protein>
    <recommendedName>
        <fullName evidence="5">HAT C-terminal dimerisation domain-containing protein</fullName>
    </recommendedName>
</protein>
<evidence type="ECO:0000313" key="3">
    <source>
        <dbReference type="EMBL" id="KAJ5171627.1"/>
    </source>
</evidence>
<feature type="coiled-coil region" evidence="1">
    <location>
        <begin position="34"/>
        <end position="61"/>
    </location>
</feature>
<accession>A0A9W9LQ04</accession>
<gene>
    <name evidence="3" type="ORF">N7492_004220</name>
</gene>
<keyword evidence="1" id="KW-0175">Coiled coil</keyword>
<dbReference type="AlphaFoldDB" id="A0A9W9LQ04"/>
<evidence type="ECO:0000256" key="1">
    <source>
        <dbReference type="SAM" id="Coils"/>
    </source>
</evidence>
<reference evidence="3" key="1">
    <citation type="submission" date="2022-11" db="EMBL/GenBank/DDBJ databases">
        <authorList>
            <person name="Petersen C."/>
        </authorList>
    </citation>
    <scope>NUCLEOTIDE SEQUENCE</scope>
    <source>
        <strain evidence="3">IBT 21917</strain>
    </source>
</reference>